<protein>
    <submittedName>
        <fullName evidence="4">Glutathione S-transferase</fullName>
        <ecNumber evidence="3">2.5.1.18</ecNumber>
    </submittedName>
</protein>
<comment type="caution">
    <text evidence="4">The sequence shown here is derived from an EMBL/GenBank/DDBJ whole genome shotgun (WGS) entry which is preliminary data.</text>
</comment>
<evidence type="ECO:0000313" key="4">
    <source>
        <dbReference type="EMBL" id="PYE14816.1"/>
    </source>
</evidence>
<dbReference type="EMBL" id="JACHVZ010000002">
    <property type="protein sequence ID" value="MBB2926272.1"/>
    <property type="molecule type" value="Genomic_DNA"/>
</dbReference>
<dbReference type="RefSeq" id="WP_110386908.1">
    <property type="nucleotide sequence ID" value="NZ_JACHVZ010000002.1"/>
</dbReference>
<evidence type="ECO:0000313" key="6">
    <source>
        <dbReference type="Proteomes" id="UP000533533"/>
    </source>
</evidence>
<dbReference type="SUPFAM" id="SSF47616">
    <property type="entry name" value="GST C-terminal domain-like"/>
    <property type="match status" value="1"/>
</dbReference>
<dbReference type="GO" id="GO:0004364">
    <property type="term" value="F:glutathione transferase activity"/>
    <property type="evidence" value="ECO:0007669"/>
    <property type="project" value="UniProtKB-EC"/>
</dbReference>
<evidence type="ECO:0000259" key="2">
    <source>
        <dbReference type="PROSITE" id="PS50405"/>
    </source>
</evidence>
<dbReference type="PANTHER" id="PTHR44051">
    <property type="entry name" value="GLUTATHIONE S-TRANSFERASE-RELATED"/>
    <property type="match status" value="1"/>
</dbReference>
<dbReference type="SFLD" id="SFLDG00358">
    <property type="entry name" value="Main_(cytGST)"/>
    <property type="match status" value="1"/>
</dbReference>
<proteinExistence type="predicted"/>
<dbReference type="InterPro" id="IPR004045">
    <property type="entry name" value="Glutathione_S-Trfase_N"/>
</dbReference>
<dbReference type="InterPro" id="IPR034345">
    <property type="entry name" value="Gtt2-like_N"/>
</dbReference>
<dbReference type="OrthoDB" id="9797500at2"/>
<dbReference type="InterPro" id="IPR040079">
    <property type="entry name" value="Glutathione_S-Trfase"/>
</dbReference>
<dbReference type="Pfam" id="PF13410">
    <property type="entry name" value="GST_C_2"/>
    <property type="match status" value="1"/>
</dbReference>
<dbReference type="Gene3D" id="1.20.1050.10">
    <property type="match status" value="1"/>
</dbReference>
<accession>A0A2U1A5B2</accession>
<name>A0A2U1A5B2_9BURK</name>
<dbReference type="Gene3D" id="3.40.30.10">
    <property type="entry name" value="Glutaredoxin"/>
    <property type="match status" value="1"/>
</dbReference>
<keyword evidence="4" id="KW-0808">Transferase</keyword>
<reference evidence="4 5" key="1">
    <citation type="submission" date="2018-06" db="EMBL/GenBank/DDBJ databases">
        <title>Genomic Encyclopedia of Type Strains, Phase IV (KMG-V): Genome sequencing to study the core and pangenomes of soil and plant-associated prokaryotes.</title>
        <authorList>
            <person name="Whitman W."/>
        </authorList>
    </citation>
    <scope>NUCLEOTIDE SEQUENCE [LARGE SCALE GENOMIC DNA]</scope>
    <source>
        <strain evidence="4 5">SRCL-318</strain>
        <strain evidence="3 6">SRMrh-85</strain>
    </source>
</reference>
<dbReference type="PROSITE" id="PS50404">
    <property type="entry name" value="GST_NTER"/>
    <property type="match status" value="1"/>
</dbReference>
<evidence type="ECO:0000313" key="5">
    <source>
        <dbReference type="Proteomes" id="UP000247772"/>
    </source>
</evidence>
<evidence type="ECO:0000313" key="3">
    <source>
        <dbReference type="EMBL" id="MBB2926272.1"/>
    </source>
</evidence>
<keyword evidence="6" id="KW-1185">Reference proteome</keyword>
<gene>
    <name evidence="4" type="ORF">C7410_13764</name>
    <name evidence="3" type="ORF">FHX59_000679</name>
</gene>
<dbReference type="Proteomes" id="UP000247772">
    <property type="component" value="Unassembled WGS sequence"/>
</dbReference>
<dbReference type="PANTHER" id="PTHR44051:SF8">
    <property type="entry name" value="GLUTATHIONE S-TRANSFERASE GSTA"/>
    <property type="match status" value="1"/>
</dbReference>
<dbReference type="Proteomes" id="UP000533533">
    <property type="component" value="Unassembled WGS sequence"/>
</dbReference>
<dbReference type="EMBL" id="QJSQ01000037">
    <property type="protein sequence ID" value="PYE14816.1"/>
    <property type="molecule type" value="Genomic_DNA"/>
</dbReference>
<sequence>MNTDLTFFESKASPNSRRVRIFLAEKGIEFPTKAVDLGAKEQFSDAYVAINPRRQVPTLVLRDGTAIGEVPAIWRYVEEAYPEKPALLGTTPTTKALVTMWERRAELDGFSAVMEGVRNAVAGLKGRALSGPHAYEQIPEIVERSKLRVAHFFADFNDRLKTVPFVAGDAFSAADITTLVTIDFAAGAMQMSIPAGFDALQAWYDKVNARPSSKA</sequence>
<feature type="domain" description="GST C-terminal" evidence="2">
    <location>
        <begin position="91"/>
        <end position="215"/>
    </location>
</feature>
<organism evidence="4 5">
    <name type="scientific">Paraburkholderia silvatlantica</name>
    <dbReference type="NCBI Taxonomy" id="321895"/>
    <lineage>
        <taxon>Bacteria</taxon>
        <taxon>Pseudomonadati</taxon>
        <taxon>Pseudomonadota</taxon>
        <taxon>Betaproteobacteria</taxon>
        <taxon>Burkholderiales</taxon>
        <taxon>Burkholderiaceae</taxon>
        <taxon>Paraburkholderia</taxon>
    </lineage>
</organism>
<dbReference type="Pfam" id="PF13409">
    <property type="entry name" value="GST_N_2"/>
    <property type="match status" value="1"/>
</dbReference>
<dbReference type="SUPFAM" id="SSF52833">
    <property type="entry name" value="Thioredoxin-like"/>
    <property type="match status" value="1"/>
</dbReference>
<dbReference type="EC" id="2.5.1.18" evidence="3"/>
<feature type="domain" description="GST N-terminal" evidence="1">
    <location>
        <begin position="3"/>
        <end position="85"/>
    </location>
</feature>
<evidence type="ECO:0000259" key="1">
    <source>
        <dbReference type="PROSITE" id="PS50404"/>
    </source>
</evidence>
<dbReference type="CDD" id="cd03051">
    <property type="entry name" value="GST_N_GTT2_like"/>
    <property type="match status" value="1"/>
</dbReference>
<dbReference type="InterPro" id="IPR010987">
    <property type="entry name" value="Glutathione-S-Trfase_C-like"/>
</dbReference>
<dbReference type="InterPro" id="IPR036282">
    <property type="entry name" value="Glutathione-S-Trfase_C_sf"/>
</dbReference>
<dbReference type="SFLD" id="SFLDS00019">
    <property type="entry name" value="Glutathione_Transferase_(cytos"/>
    <property type="match status" value="1"/>
</dbReference>
<dbReference type="InterPro" id="IPR036249">
    <property type="entry name" value="Thioredoxin-like_sf"/>
</dbReference>
<dbReference type="PROSITE" id="PS50405">
    <property type="entry name" value="GST_CTER"/>
    <property type="match status" value="1"/>
</dbReference>
<dbReference type="AlphaFoldDB" id="A0A2U1A5B2"/>